<feature type="compositionally biased region" description="Pro residues" evidence="6">
    <location>
        <begin position="495"/>
        <end position="505"/>
    </location>
</feature>
<dbReference type="SMART" id="SM00303">
    <property type="entry name" value="GPS"/>
    <property type="match status" value="1"/>
</dbReference>
<evidence type="ECO:0000256" key="4">
    <source>
        <dbReference type="ARBA" id="ARBA00023136"/>
    </source>
</evidence>
<feature type="transmembrane region" description="Helical" evidence="7">
    <location>
        <begin position="328"/>
        <end position="347"/>
    </location>
</feature>
<keyword evidence="4 7" id="KW-0472">Membrane</keyword>
<dbReference type="CTD" id="347088"/>
<keyword evidence="5" id="KW-1015">Disulfide bond</keyword>
<dbReference type="GO" id="GO:0007166">
    <property type="term" value="P:cell surface receptor signaling pathway"/>
    <property type="evidence" value="ECO:0007669"/>
    <property type="project" value="InterPro"/>
</dbReference>
<dbReference type="PROSITE" id="PS50221">
    <property type="entry name" value="GAIN_B"/>
    <property type="match status" value="1"/>
</dbReference>
<feature type="region of interest" description="Disordered" evidence="6">
    <location>
        <begin position="484"/>
        <end position="564"/>
    </location>
</feature>
<dbReference type="InterPro" id="IPR057244">
    <property type="entry name" value="GAIN_B"/>
</dbReference>
<protein>
    <submittedName>
        <fullName evidence="11">Probable G-protein coupled receptor 144</fullName>
    </submittedName>
</protein>
<evidence type="ECO:0000313" key="11">
    <source>
        <dbReference type="RefSeq" id="XP_010842420.1"/>
    </source>
</evidence>
<evidence type="ECO:0000313" key="10">
    <source>
        <dbReference type="Proteomes" id="UP000515208"/>
    </source>
</evidence>
<dbReference type="AlphaFoldDB" id="A0A6P3HV15"/>
<dbReference type="Pfam" id="PF01825">
    <property type="entry name" value="GPS"/>
    <property type="match status" value="1"/>
</dbReference>
<feature type="transmembrane region" description="Helical" evidence="7">
    <location>
        <begin position="367"/>
        <end position="396"/>
    </location>
</feature>
<feature type="domain" description="GAIN-B" evidence="8">
    <location>
        <begin position="40"/>
        <end position="215"/>
    </location>
</feature>
<dbReference type="Gene3D" id="1.20.1070.10">
    <property type="entry name" value="Rhodopsin 7-helix transmembrane proteins"/>
    <property type="match status" value="1"/>
</dbReference>
<dbReference type="InterPro" id="IPR046338">
    <property type="entry name" value="GAIN_dom_sf"/>
</dbReference>
<dbReference type="GO" id="GO:0005886">
    <property type="term" value="C:plasma membrane"/>
    <property type="evidence" value="ECO:0007669"/>
    <property type="project" value="TreeGrafter"/>
</dbReference>
<organism evidence="10 11">
    <name type="scientific">Bison bison bison</name>
    <name type="common">North American plains bison</name>
    <dbReference type="NCBI Taxonomy" id="43346"/>
    <lineage>
        <taxon>Eukaryota</taxon>
        <taxon>Metazoa</taxon>
        <taxon>Chordata</taxon>
        <taxon>Craniata</taxon>
        <taxon>Vertebrata</taxon>
        <taxon>Euteleostomi</taxon>
        <taxon>Mammalia</taxon>
        <taxon>Eutheria</taxon>
        <taxon>Laurasiatheria</taxon>
        <taxon>Artiodactyla</taxon>
        <taxon>Ruminantia</taxon>
        <taxon>Pecora</taxon>
        <taxon>Bovidae</taxon>
        <taxon>Bovinae</taxon>
        <taxon>Bison</taxon>
    </lineage>
</organism>
<dbReference type="FunFam" id="2.60.220.50:FF:000034">
    <property type="entry name" value="Adhesion G protein-coupled receptor D2"/>
    <property type="match status" value="1"/>
</dbReference>
<dbReference type="FunFam" id="1.20.1070.10:FF:000252">
    <property type="entry name" value="Adhesion G protein-coupled receptor D2"/>
    <property type="match status" value="1"/>
</dbReference>
<dbReference type="GO" id="GO:0007189">
    <property type="term" value="P:adenylate cyclase-activating G protein-coupled receptor signaling pathway"/>
    <property type="evidence" value="ECO:0007669"/>
    <property type="project" value="TreeGrafter"/>
</dbReference>
<feature type="transmembrane region" description="Helical" evidence="7">
    <location>
        <begin position="447"/>
        <end position="469"/>
    </location>
</feature>
<dbReference type="Gene3D" id="2.60.220.50">
    <property type="match status" value="1"/>
</dbReference>
<dbReference type="InterPro" id="IPR000832">
    <property type="entry name" value="GPCR_2_secretin-like"/>
</dbReference>
<name>A0A6P3HV15_BISBB</name>
<evidence type="ECO:0000259" key="8">
    <source>
        <dbReference type="PROSITE" id="PS50221"/>
    </source>
</evidence>
<evidence type="ECO:0000256" key="2">
    <source>
        <dbReference type="ARBA" id="ARBA00022692"/>
    </source>
</evidence>
<feature type="transmembrane region" description="Helical" evidence="7">
    <location>
        <begin position="286"/>
        <end position="307"/>
    </location>
</feature>
<comment type="subcellular location">
    <subcellularLocation>
        <location evidence="1">Membrane</location>
        <topology evidence="1">Multi-pass membrane protein</topology>
    </subcellularLocation>
</comment>
<dbReference type="RefSeq" id="XP_010842420.1">
    <property type="nucleotide sequence ID" value="XM_010844118.1"/>
</dbReference>
<feature type="region of interest" description="Disordered" evidence="6">
    <location>
        <begin position="601"/>
        <end position="639"/>
    </location>
</feature>
<feature type="domain" description="G-protein coupled receptors family 2 profile 2" evidence="9">
    <location>
        <begin position="224"/>
        <end position="470"/>
    </location>
</feature>
<proteinExistence type="predicted"/>
<evidence type="ECO:0000256" key="5">
    <source>
        <dbReference type="ARBA" id="ARBA00023157"/>
    </source>
</evidence>
<feature type="transmembrane region" description="Helical" evidence="7">
    <location>
        <begin position="227"/>
        <end position="251"/>
    </location>
</feature>
<evidence type="ECO:0000256" key="3">
    <source>
        <dbReference type="ARBA" id="ARBA00022989"/>
    </source>
</evidence>
<dbReference type="GO" id="GO:0004930">
    <property type="term" value="F:G protein-coupled receptor activity"/>
    <property type="evidence" value="ECO:0007669"/>
    <property type="project" value="InterPro"/>
</dbReference>
<dbReference type="OrthoDB" id="1100386at2759"/>
<dbReference type="PRINTS" id="PR00249">
    <property type="entry name" value="GPCRSECRETIN"/>
</dbReference>
<dbReference type="Proteomes" id="UP000515208">
    <property type="component" value="Unplaced"/>
</dbReference>
<reference evidence="11" key="1">
    <citation type="submission" date="2025-08" db="UniProtKB">
        <authorList>
            <consortium name="RefSeq"/>
        </authorList>
    </citation>
    <scope>IDENTIFICATION</scope>
    <source>
        <tissue evidence="11">Blood</tissue>
    </source>
</reference>
<evidence type="ECO:0000259" key="9">
    <source>
        <dbReference type="PROSITE" id="PS50261"/>
    </source>
</evidence>
<accession>A0A6P3HV15</accession>
<evidence type="ECO:0000256" key="1">
    <source>
        <dbReference type="ARBA" id="ARBA00004141"/>
    </source>
</evidence>
<dbReference type="PANTHER" id="PTHR12011">
    <property type="entry name" value="ADHESION G-PROTEIN COUPLED RECEPTOR"/>
    <property type="match status" value="1"/>
</dbReference>
<sequence length="761" mass="82145">MALVASVQRLAPLLNSVLTSERPRMHLQHRHAGLEVRRLHLREASTEGYVFTVPGGHPEGPGHILIPAAEVRRLLGKGLSGVTVIHSWFSSSVFQHTLGAPGQEPQAPDSSEETSRMQRFLSTQVGSAIISSEVWDETGEANTAVTFHLQHQAQAFPLKLVEPVCAFWNFSISPDSGGSWATTGCSVTAMYQGSTACFCNHSTNFAVLLQVYDVQRGPEEESLLRTLSFVGCGVSFCALSTTFLLFLAAGVPRSERATVHKNLTFSLASAEGFLMASEWAKANKVACLAVTAVMHLLFLVAFFWMLVEGLLLWSKVVAVSMRPGPRMPLYYATGWGVPVAIVAITLAMSPRDYVATGHCWLNHTDAIWAFVGPVLFVLTANTCILVRVVIVTVSSARRRARMLSPQPCMQQQLRIQMWATVKPVLVLLPVLGLTWLVGVLVHLSPAWAYAAVGLNSLQGPYIFLVYAAYNGEVRSALRRMTEKKAAEAFTEPMAPGSPQPSPPLQNPRDRLKGAGSSWQNLNAKAPGGGAVISKVAKGPQSQRSRRRGGPAPDGPPLSSGRGADSIQGFSFPFCKMGWRRPLQACREGAGVLQMGGVLSRQKGTLHPSLPTHHPATHLGSQPPSTRPRRRSVCGNKRAAEAPLRSSDSAFVSAEWLDSSTSWARGHGAAEGHQSIRWVEAGRQPFPMQVSGGGVGLHEKKPETQQGAESTILLSCAVTRCITSGYDLIKTLSPTRLNIPQGQEPGYLKVLLPRCLPQAASP</sequence>
<keyword evidence="2 7" id="KW-0812">Transmembrane</keyword>
<dbReference type="InterPro" id="IPR000203">
    <property type="entry name" value="GPS"/>
</dbReference>
<dbReference type="PANTHER" id="PTHR12011:SF58">
    <property type="entry name" value="ADHESION G-PROTEIN COUPLED RECEPTOR D2"/>
    <property type="match status" value="1"/>
</dbReference>
<feature type="transmembrane region" description="Helical" evidence="7">
    <location>
        <begin position="417"/>
        <end position="441"/>
    </location>
</feature>
<dbReference type="PROSITE" id="PS50261">
    <property type="entry name" value="G_PROTEIN_RECEP_F2_4"/>
    <property type="match status" value="1"/>
</dbReference>
<gene>
    <name evidence="11" type="primary">GPR144</name>
</gene>
<evidence type="ECO:0000256" key="7">
    <source>
        <dbReference type="SAM" id="Phobius"/>
    </source>
</evidence>
<dbReference type="KEGG" id="bbis:104991578"/>
<evidence type="ECO:0000256" key="6">
    <source>
        <dbReference type="SAM" id="MobiDB-lite"/>
    </source>
</evidence>
<dbReference type="InterPro" id="IPR017981">
    <property type="entry name" value="GPCR_2-like_7TM"/>
</dbReference>
<dbReference type="GeneID" id="104991578"/>
<dbReference type="Pfam" id="PF00002">
    <property type="entry name" value="7tm_2"/>
    <property type="match status" value="1"/>
</dbReference>
<keyword evidence="10" id="KW-1185">Reference proteome</keyword>
<keyword evidence="3 7" id="KW-1133">Transmembrane helix</keyword>
<keyword evidence="11" id="KW-0675">Receptor</keyword>